<protein>
    <submittedName>
        <fullName evidence="1">Uncharacterized protein</fullName>
    </submittedName>
</protein>
<reference evidence="1 2" key="1">
    <citation type="submission" date="2011-02" db="EMBL/GenBank/DDBJ databases">
        <title>The Genome Sequence of Sphaeroforma arctica JP610.</title>
        <authorList>
            <consortium name="The Broad Institute Genome Sequencing Platform"/>
            <person name="Russ C."/>
            <person name="Cuomo C."/>
            <person name="Young S.K."/>
            <person name="Zeng Q."/>
            <person name="Gargeya S."/>
            <person name="Alvarado L."/>
            <person name="Berlin A."/>
            <person name="Chapman S.B."/>
            <person name="Chen Z."/>
            <person name="Freedman E."/>
            <person name="Gellesch M."/>
            <person name="Goldberg J."/>
            <person name="Griggs A."/>
            <person name="Gujja S."/>
            <person name="Heilman E."/>
            <person name="Heiman D."/>
            <person name="Howarth C."/>
            <person name="Mehta T."/>
            <person name="Neiman D."/>
            <person name="Pearson M."/>
            <person name="Roberts A."/>
            <person name="Saif S."/>
            <person name="Shea T."/>
            <person name="Shenoy N."/>
            <person name="Sisk P."/>
            <person name="Stolte C."/>
            <person name="Sykes S."/>
            <person name="White J."/>
            <person name="Yandava C."/>
            <person name="Burger G."/>
            <person name="Gray M.W."/>
            <person name="Holland P.W.H."/>
            <person name="King N."/>
            <person name="Lang F.B.F."/>
            <person name="Roger A.J."/>
            <person name="Ruiz-Trillo I."/>
            <person name="Haas B."/>
            <person name="Nusbaum C."/>
            <person name="Birren B."/>
        </authorList>
    </citation>
    <scope>NUCLEOTIDE SEQUENCE [LARGE SCALE GENOMIC DNA]</scope>
    <source>
        <strain evidence="1 2">JP610</strain>
    </source>
</reference>
<dbReference type="Gene3D" id="2.60.120.200">
    <property type="match status" value="1"/>
</dbReference>
<dbReference type="GO" id="GO:0005829">
    <property type="term" value="C:cytosol"/>
    <property type="evidence" value="ECO:0007669"/>
    <property type="project" value="TreeGrafter"/>
</dbReference>
<dbReference type="RefSeq" id="XP_014149987.1">
    <property type="nucleotide sequence ID" value="XM_014294512.1"/>
</dbReference>
<name>A0A0L0FH71_9EUKA</name>
<organism evidence="1 2">
    <name type="scientific">Sphaeroforma arctica JP610</name>
    <dbReference type="NCBI Taxonomy" id="667725"/>
    <lineage>
        <taxon>Eukaryota</taxon>
        <taxon>Ichthyosporea</taxon>
        <taxon>Ichthyophonida</taxon>
        <taxon>Sphaeroforma</taxon>
    </lineage>
</organism>
<dbReference type="AlphaFoldDB" id="A0A0L0FH71"/>
<dbReference type="GO" id="GO:0008104">
    <property type="term" value="P:intracellular protein localization"/>
    <property type="evidence" value="ECO:0007669"/>
    <property type="project" value="TreeGrafter"/>
</dbReference>
<dbReference type="EMBL" id="KQ243265">
    <property type="protein sequence ID" value="KNC76085.1"/>
    <property type="molecule type" value="Genomic_DNA"/>
</dbReference>
<dbReference type="Proteomes" id="UP000054560">
    <property type="component" value="Unassembled WGS sequence"/>
</dbReference>
<evidence type="ECO:0000313" key="2">
    <source>
        <dbReference type="Proteomes" id="UP000054560"/>
    </source>
</evidence>
<feature type="non-terminal residue" evidence="1">
    <location>
        <position position="120"/>
    </location>
</feature>
<accession>A0A0L0FH71</accession>
<sequence>MKCFPAYGYSFVTWIRLEPSSDIDQRGKDAPVLYSFLTSKGLGFSARFDAAFRLVVSALGNKGRLDSETITFKKNFPVFEWIMVAVVHTRGRFLSKSTVSLYIDGIHEEKVNLKYPSVPD</sequence>
<dbReference type="GO" id="GO:0016020">
    <property type="term" value="C:membrane"/>
    <property type="evidence" value="ECO:0007669"/>
    <property type="project" value="TreeGrafter"/>
</dbReference>
<dbReference type="InterPro" id="IPR013320">
    <property type="entry name" value="ConA-like_dom_sf"/>
</dbReference>
<evidence type="ECO:0000313" key="1">
    <source>
        <dbReference type="EMBL" id="KNC76085.1"/>
    </source>
</evidence>
<dbReference type="PANTHER" id="PTHR13743">
    <property type="entry name" value="BEIGE/BEACH-RELATED"/>
    <property type="match status" value="1"/>
</dbReference>
<dbReference type="GO" id="GO:0019901">
    <property type="term" value="F:protein kinase binding"/>
    <property type="evidence" value="ECO:0007669"/>
    <property type="project" value="TreeGrafter"/>
</dbReference>
<dbReference type="OrthoDB" id="26681at2759"/>
<dbReference type="InterPro" id="IPR050865">
    <property type="entry name" value="BEACH_Domain"/>
</dbReference>
<dbReference type="SUPFAM" id="SSF49899">
    <property type="entry name" value="Concanavalin A-like lectins/glucanases"/>
    <property type="match status" value="1"/>
</dbReference>
<dbReference type="GeneID" id="25911906"/>
<dbReference type="eggNOG" id="KOG1787">
    <property type="taxonomic scope" value="Eukaryota"/>
</dbReference>
<proteinExistence type="predicted"/>
<keyword evidence="2" id="KW-1185">Reference proteome</keyword>
<gene>
    <name evidence="1" type="ORF">SARC_11402</name>
</gene>
<dbReference type="PANTHER" id="PTHR13743:SF112">
    <property type="entry name" value="BEACH DOMAIN-CONTAINING PROTEIN"/>
    <property type="match status" value="1"/>
</dbReference>